<dbReference type="Pfam" id="PF08445">
    <property type="entry name" value="FR47"/>
    <property type="match status" value="1"/>
</dbReference>
<dbReference type="RefSeq" id="WP_035377249.1">
    <property type="nucleotide sequence ID" value="NZ_AZQP01000001.1"/>
</dbReference>
<evidence type="ECO:0000313" key="2">
    <source>
        <dbReference type="EMBL" id="EYE89841.1"/>
    </source>
</evidence>
<proteinExistence type="predicted"/>
<dbReference type="AlphaFoldDB" id="A0A017RZ25"/>
<dbReference type="InterPro" id="IPR013653">
    <property type="entry name" value="GCN5-like_dom"/>
</dbReference>
<dbReference type="InterPro" id="IPR016181">
    <property type="entry name" value="Acyl_CoA_acyltransferase"/>
</dbReference>
<dbReference type="CDD" id="cd04301">
    <property type="entry name" value="NAT_SF"/>
    <property type="match status" value="1"/>
</dbReference>
<dbReference type="OrthoDB" id="248489at2"/>
<protein>
    <recommendedName>
        <fullName evidence="1">N-acetyltransferase domain-containing protein</fullName>
    </recommendedName>
</protein>
<comment type="caution">
    <text evidence="2">The sequence shown here is derived from an EMBL/GenBank/DDBJ whole genome shotgun (WGS) entry which is preliminary data.</text>
</comment>
<reference evidence="2 3" key="1">
    <citation type="journal article" date="2014" name="Genome Announc.">
        <title>Draft Genome Sequence of Fervidicella metallireducens Strain AeBT, an Iron-Reducing Thermoanaerobe from the Great Artesian Basin.</title>
        <authorList>
            <person name="Patel B.K."/>
        </authorList>
    </citation>
    <scope>NUCLEOTIDE SEQUENCE [LARGE SCALE GENOMIC DNA]</scope>
    <source>
        <strain evidence="2 3">AeB</strain>
    </source>
</reference>
<accession>A0A017RZ25</accession>
<name>A0A017RZ25_9CLOT</name>
<dbReference type="PROSITE" id="PS51186">
    <property type="entry name" value="GNAT"/>
    <property type="match status" value="1"/>
</dbReference>
<dbReference type="STRING" id="1403537.Q428_00775"/>
<dbReference type="SUPFAM" id="SSF55729">
    <property type="entry name" value="Acyl-CoA N-acyltransferases (Nat)"/>
    <property type="match status" value="1"/>
</dbReference>
<evidence type="ECO:0000313" key="3">
    <source>
        <dbReference type="Proteomes" id="UP000019681"/>
    </source>
</evidence>
<dbReference type="GO" id="GO:0016747">
    <property type="term" value="F:acyltransferase activity, transferring groups other than amino-acyl groups"/>
    <property type="evidence" value="ECO:0007669"/>
    <property type="project" value="InterPro"/>
</dbReference>
<gene>
    <name evidence="2" type="ORF">Q428_00775</name>
</gene>
<dbReference type="Proteomes" id="UP000019681">
    <property type="component" value="Unassembled WGS sequence"/>
</dbReference>
<dbReference type="EMBL" id="AZQP01000001">
    <property type="protein sequence ID" value="EYE89841.1"/>
    <property type="molecule type" value="Genomic_DNA"/>
</dbReference>
<keyword evidence="3" id="KW-1185">Reference proteome</keyword>
<organism evidence="2 3">
    <name type="scientific">Fervidicella metallireducens AeB</name>
    <dbReference type="NCBI Taxonomy" id="1403537"/>
    <lineage>
        <taxon>Bacteria</taxon>
        <taxon>Bacillati</taxon>
        <taxon>Bacillota</taxon>
        <taxon>Clostridia</taxon>
        <taxon>Eubacteriales</taxon>
        <taxon>Clostridiaceae</taxon>
        <taxon>Fervidicella</taxon>
    </lineage>
</organism>
<feature type="domain" description="N-acetyltransferase" evidence="1">
    <location>
        <begin position="136"/>
        <end position="274"/>
    </location>
</feature>
<dbReference type="InterPro" id="IPR000182">
    <property type="entry name" value="GNAT_dom"/>
</dbReference>
<sequence length="274" mass="31565">MIRLLTNADKEVVLEYAENHHIECTFIIGNVIGVGIDNNKEINRSGDYYGYFEDGKLQGILPFYNIGSCIPHYENDKAVICFAEIMKKKTFSFLLGMEKIVRPLYEAIKETKDVKKYGEDSYYINNNYTPYNLEGIDFKYPHEIDEDKVTNFMIHAYEDGFDTKINYEEIKKMLKQRVPGDDFLFLLKDGKILAQGCIQTSTSKICQIGGVYTLDTERGKGYCKALISELCRMIIARGKTPTLMVSKKNTPAVKAYNSIGFRHYDDYNIIEFKQ</sequence>
<dbReference type="Gene3D" id="3.40.630.30">
    <property type="match status" value="1"/>
</dbReference>
<evidence type="ECO:0000259" key="1">
    <source>
        <dbReference type="PROSITE" id="PS51186"/>
    </source>
</evidence>